<comment type="caution">
    <text evidence="1">The sequence shown here is derived from an EMBL/GenBank/DDBJ whole genome shotgun (WGS) entry which is preliminary data.</text>
</comment>
<evidence type="ECO:0000313" key="2">
    <source>
        <dbReference type="Proteomes" id="UP000030982"/>
    </source>
</evidence>
<reference evidence="1 2" key="1">
    <citation type="submission" date="2014-09" db="EMBL/GenBank/DDBJ databases">
        <title>Genome sequence of Sinomonas sp. MUSC 117.</title>
        <authorList>
            <person name="Lee L.-H."/>
        </authorList>
    </citation>
    <scope>NUCLEOTIDE SEQUENCE [LARGE SCALE GENOMIC DNA]</scope>
    <source>
        <strain evidence="1 2">MUSC 117</strain>
    </source>
</reference>
<sequence>MICVYTQRERDNPVLHEQGSYFTALLREEFNSTDRTSPDNGGSAYFLESFELADGGDLGVFRLNERNPWSGPAFALAPGNRGILA</sequence>
<accession>A0A0B2AMA7</accession>
<gene>
    <name evidence="1" type="ORF">LK10_05000</name>
</gene>
<keyword evidence="2" id="KW-1185">Reference proteome</keyword>
<dbReference type="EMBL" id="JTDL01000078">
    <property type="protein sequence ID" value="KHL04496.1"/>
    <property type="molecule type" value="Genomic_DNA"/>
</dbReference>
<name>A0A0B2AMA7_9MICC</name>
<protein>
    <submittedName>
        <fullName evidence="1">Uncharacterized protein</fullName>
    </submittedName>
</protein>
<evidence type="ECO:0000313" key="1">
    <source>
        <dbReference type="EMBL" id="KHL04496.1"/>
    </source>
</evidence>
<proteinExistence type="predicted"/>
<dbReference type="AlphaFoldDB" id="A0A0B2AMA7"/>
<organism evidence="1 2">
    <name type="scientific">Sinomonas humi</name>
    <dbReference type="NCBI Taxonomy" id="1338436"/>
    <lineage>
        <taxon>Bacteria</taxon>
        <taxon>Bacillati</taxon>
        <taxon>Actinomycetota</taxon>
        <taxon>Actinomycetes</taxon>
        <taxon>Micrococcales</taxon>
        <taxon>Micrococcaceae</taxon>
        <taxon>Sinomonas</taxon>
    </lineage>
</organism>
<dbReference type="Proteomes" id="UP000030982">
    <property type="component" value="Unassembled WGS sequence"/>
</dbReference>